<protein>
    <submittedName>
        <fullName evidence="1">Uncharacterized protein</fullName>
    </submittedName>
</protein>
<evidence type="ECO:0000313" key="2">
    <source>
        <dbReference type="Proteomes" id="UP000001699"/>
    </source>
</evidence>
<evidence type="ECO:0000313" key="1">
    <source>
        <dbReference type="EMBL" id="EDP50614.1"/>
    </source>
</evidence>
<reference evidence="1 2" key="1">
    <citation type="journal article" date="2008" name="PLoS Genet.">
        <title>Genomic islands in the pathogenic filamentous fungus Aspergillus fumigatus.</title>
        <authorList>
            <person name="Fedorova N.D."/>
            <person name="Khaldi N."/>
            <person name="Joardar V.S."/>
            <person name="Maiti R."/>
            <person name="Amedeo P."/>
            <person name="Anderson M.J."/>
            <person name="Crabtree J."/>
            <person name="Silva J.C."/>
            <person name="Badger J.H."/>
            <person name="Albarraq A."/>
            <person name="Angiuoli S."/>
            <person name="Bussey H."/>
            <person name="Bowyer P."/>
            <person name="Cotty P.J."/>
            <person name="Dyer P.S."/>
            <person name="Egan A."/>
            <person name="Galens K."/>
            <person name="Fraser-Liggett C.M."/>
            <person name="Haas B.J."/>
            <person name="Inman J.M."/>
            <person name="Kent R."/>
            <person name="Lemieux S."/>
            <person name="Malavazi I."/>
            <person name="Orvis J."/>
            <person name="Roemer T."/>
            <person name="Ronning C.M."/>
            <person name="Sundaram J.P."/>
            <person name="Sutton G."/>
            <person name="Turner G."/>
            <person name="Venter J.C."/>
            <person name="White O.R."/>
            <person name="Whitty B.R."/>
            <person name="Youngman P."/>
            <person name="Wolfe K.H."/>
            <person name="Goldman G.H."/>
            <person name="Wortman J.R."/>
            <person name="Jiang B."/>
            <person name="Denning D.W."/>
            <person name="Nierman W.C."/>
        </authorList>
    </citation>
    <scope>NUCLEOTIDE SEQUENCE [LARGE SCALE GENOMIC DNA]</scope>
    <source>
        <strain evidence="2">CBS 144.89 / FGSC A1163 / CEA10</strain>
    </source>
</reference>
<dbReference type="HOGENOM" id="CLU_2145291_0_0_1"/>
<sequence length="112" mass="12502">MQAKVDHCSDGRSYKIPTTKVVRVEKGILGKQQYPLNANHGSWAKNFFGRGVISWREGNDCDDNFGSGSAIANDSRRFAKDVLEVIPWKSREVALTDLEQLVSNETTTADRT</sequence>
<keyword evidence="2" id="KW-1185">Reference proteome</keyword>
<name>B0Y4L5_ASPFC</name>
<gene>
    <name evidence="1" type="ORF">AFUB_069510</name>
</gene>
<dbReference type="EMBL" id="DS499598">
    <property type="protein sequence ID" value="EDP50614.1"/>
    <property type="molecule type" value="Genomic_DNA"/>
</dbReference>
<organism evidence="1 2">
    <name type="scientific">Aspergillus fumigatus (strain CBS 144.89 / FGSC A1163 / CEA10)</name>
    <name type="common">Neosartorya fumigata</name>
    <dbReference type="NCBI Taxonomy" id="451804"/>
    <lineage>
        <taxon>Eukaryota</taxon>
        <taxon>Fungi</taxon>
        <taxon>Dikarya</taxon>
        <taxon>Ascomycota</taxon>
        <taxon>Pezizomycotina</taxon>
        <taxon>Eurotiomycetes</taxon>
        <taxon>Eurotiomycetidae</taxon>
        <taxon>Eurotiales</taxon>
        <taxon>Aspergillaceae</taxon>
        <taxon>Aspergillus</taxon>
        <taxon>Aspergillus subgen. Fumigati</taxon>
    </lineage>
</organism>
<dbReference type="VEuPathDB" id="FungiDB:AFUB_069510"/>
<dbReference type="AlphaFoldDB" id="B0Y4L5"/>
<dbReference type="Proteomes" id="UP000001699">
    <property type="component" value="Unassembled WGS sequence"/>
</dbReference>
<proteinExistence type="predicted"/>
<accession>B0Y4L5</accession>